<protein>
    <submittedName>
        <fullName evidence="1">Uncharacterized protein</fullName>
    </submittedName>
</protein>
<dbReference type="AntiFam" id="ANF00072">
    <property type="entry name" value="Shadow ORF (opposite TypA)"/>
</dbReference>
<gene>
    <name evidence="1" type="ORF">LAX5112_05031</name>
</gene>
<dbReference type="Proteomes" id="UP000053235">
    <property type="component" value="Unassembled WGS sequence"/>
</dbReference>
<accession>A0A0M7ASV7</accession>
<keyword evidence="2" id="KW-1185">Reference proteome</keyword>
<proteinExistence type="predicted"/>
<dbReference type="AlphaFoldDB" id="A0A0M7ASV7"/>
<sequence length="304" mass="33172">MHGETERGVQFVLAHLDRFQMFQKRWTGEPVHVPALGRDIVTKAGGHRDCHQAFKVKAAGEGLKILPDFVKALFGVIDEIDLVHRQHHMADAEQRGNEGMAAGLYLQAMAGIDEKHGKIGSRGAGCHVAGVLFVARCVGHDELALVGGKEAVGHINGDALLALCFQPVDQERQIDVFADRAVFLRVPLKGCQLILEDQLGVIEQTADQRRLAVIHRAAGQEPQLVLLLLGRHIGGNSLRTCQRAVLGVFKNAHQKYPSRFFFSIEALSSLSIRRPWRSDVRAISISLTMPGKVVASDSIAPVSG</sequence>
<evidence type="ECO:0000313" key="2">
    <source>
        <dbReference type="Proteomes" id="UP000053235"/>
    </source>
</evidence>
<organism evidence="1 2">
    <name type="scientific">Roseibium alexandrii</name>
    <dbReference type="NCBI Taxonomy" id="388408"/>
    <lineage>
        <taxon>Bacteria</taxon>
        <taxon>Pseudomonadati</taxon>
        <taxon>Pseudomonadota</taxon>
        <taxon>Alphaproteobacteria</taxon>
        <taxon>Hyphomicrobiales</taxon>
        <taxon>Stappiaceae</taxon>
        <taxon>Roseibium</taxon>
    </lineage>
</organism>
<evidence type="ECO:0000313" key="1">
    <source>
        <dbReference type="EMBL" id="CTQ77727.1"/>
    </source>
</evidence>
<dbReference type="EMBL" id="CXWD01000044">
    <property type="protein sequence ID" value="CTQ77727.1"/>
    <property type="molecule type" value="Genomic_DNA"/>
</dbReference>
<name>A0A0M7ASV7_9HYPH</name>
<reference evidence="1" key="1">
    <citation type="submission" date="2015-07" db="EMBL/GenBank/DDBJ databases">
        <authorList>
            <person name="Noorani M."/>
        </authorList>
    </citation>
    <scope>NUCLEOTIDE SEQUENCE [LARGE SCALE GENOMIC DNA]</scope>
    <source>
        <strain evidence="1">CECT 5112</strain>
    </source>
</reference>